<dbReference type="Proteomes" id="UP001497497">
    <property type="component" value="Unassembled WGS sequence"/>
</dbReference>
<keyword evidence="2" id="KW-1185">Reference proteome</keyword>
<proteinExistence type="predicted"/>
<gene>
    <name evidence="1" type="ORF">GSLYS_00017362001</name>
</gene>
<evidence type="ECO:0000313" key="1">
    <source>
        <dbReference type="EMBL" id="CAL1543849.1"/>
    </source>
</evidence>
<comment type="caution">
    <text evidence="1">The sequence shown here is derived from an EMBL/GenBank/DDBJ whole genome shotgun (WGS) entry which is preliminary data.</text>
</comment>
<accession>A0AAV2IC55</accession>
<evidence type="ECO:0000313" key="2">
    <source>
        <dbReference type="Proteomes" id="UP001497497"/>
    </source>
</evidence>
<dbReference type="EMBL" id="CAXITT010000580">
    <property type="protein sequence ID" value="CAL1543849.1"/>
    <property type="molecule type" value="Genomic_DNA"/>
</dbReference>
<name>A0AAV2IC55_LYMST</name>
<feature type="non-terminal residue" evidence="1">
    <location>
        <position position="77"/>
    </location>
</feature>
<organism evidence="1 2">
    <name type="scientific">Lymnaea stagnalis</name>
    <name type="common">Great pond snail</name>
    <name type="synonym">Helix stagnalis</name>
    <dbReference type="NCBI Taxonomy" id="6523"/>
    <lineage>
        <taxon>Eukaryota</taxon>
        <taxon>Metazoa</taxon>
        <taxon>Spiralia</taxon>
        <taxon>Lophotrochozoa</taxon>
        <taxon>Mollusca</taxon>
        <taxon>Gastropoda</taxon>
        <taxon>Heterobranchia</taxon>
        <taxon>Euthyneura</taxon>
        <taxon>Panpulmonata</taxon>
        <taxon>Hygrophila</taxon>
        <taxon>Lymnaeoidea</taxon>
        <taxon>Lymnaeidae</taxon>
        <taxon>Lymnaea</taxon>
    </lineage>
</organism>
<sequence length="77" mass="8107">MADQGSMDEFLSKEIDQNKVSALVGSLESQLASSTNKESLKIVPGSTYNNNHIAGNASVVNAPNTNTASVTVRPQQT</sequence>
<protein>
    <submittedName>
        <fullName evidence="1">Uncharacterized protein</fullName>
    </submittedName>
</protein>
<dbReference type="AlphaFoldDB" id="A0AAV2IC55"/>
<reference evidence="1 2" key="1">
    <citation type="submission" date="2024-04" db="EMBL/GenBank/DDBJ databases">
        <authorList>
            <consortium name="Genoscope - CEA"/>
            <person name="William W."/>
        </authorList>
    </citation>
    <scope>NUCLEOTIDE SEQUENCE [LARGE SCALE GENOMIC DNA]</scope>
</reference>